<evidence type="ECO:0000313" key="1">
    <source>
        <dbReference type="EMBL" id="KAH1175771.1"/>
    </source>
</evidence>
<organism evidence="1 2">
    <name type="scientific">Mauremys mutica</name>
    <name type="common">yellowpond turtle</name>
    <dbReference type="NCBI Taxonomy" id="74926"/>
    <lineage>
        <taxon>Eukaryota</taxon>
        <taxon>Metazoa</taxon>
        <taxon>Chordata</taxon>
        <taxon>Craniata</taxon>
        <taxon>Vertebrata</taxon>
        <taxon>Euteleostomi</taxon>
        <taxon>Archelosauria</taxon>
        <taxon>Testudinata</taxon>
        <taxon>Testudines</taxon>
        <taxon>Cryptodira</taxon>
        <taxon>Durocryptodira</taxon>
        <taxon>Testudinoidea</taxon>
        <taxon>Geoemydidae</taxon>
        <taxon>Geoemydinae</taxon>
        <taxon>Mauremys</taxon>
    </lineage>
</organism>
<accession>A0A9D4B0J1</accession>
<name>A0A9D4B0J1_9SAUR</name>
<evidence type="ECO:0000313" key="2">
    <source>
        <dbReference type="Proteomes" id="UP000827986"/>
    </source>
</evidence>
<proteinExistence type="predicted"/>
<gene>
    <name evidence="1" type="ORF">KIL84_022296</name>
</gene>
<protein>
    <submittedName>
        <fullName evidence="1">Uncharacterized protein</fullName>
    </submittedName>
</protein>
<comment type="caution">
    <text evidence="1">The sequence shown here is derived from an EMBL/GenBank/DDBJ whole genome shotgun (WGS) entry which is preliminary data.</text>
</comment>
<reference evidence="1" key="1">
    <citation type="submission" date="2021-09" db="EMBL/GenBank/DDBJ databases">
        <title>The genome of Mauremys mutica provides insights into the evolution of semi-aquatic lifestyle.</title>
        <authorList>
            <person name="Gong S."/>
            <person name="Gao Y."/>
        </authorList>
    </citation>
    <scope>NUCLEOTIDE SEQUENCE</scope>
    <source>
        <strain evidence="1">MM-2020</strain>
        <tissue evidence="1">Muscle</tissue>
    </source>
</reference>
<sequence length="103" mass="10887">MHWLAEQGLSHCTNGATGTLQNQILHLLPLKLTGASSICSLSRGLLPGDTGHHCPCISPLASRWQEHAQLLGTAAWNMAGDRAHTPCCPPAARIQSAANTKSK</sequence>
<dbReference type="Proteomes" id="UP000827986">
    <property type="component" value="Unassembled WGS sequence"/>
</dbReference>
<dbReference type="AlphaFoldDB" id="A0A9D4B0J1"/>
<keyword evidence="2" id="KW-1185">Reference proteome</keyword>
<dbReference type="EMBL" id="JAHDVG010000476">
    <property type="protein sequence ID" value="KAH1175771.1"/>
    <property type="molecule type" value="Genomic_DNA"/>
</dbReference>